<keyword evidence="4" id="KW-0235">DNA replication</keyword>
<evidence type="ECO:0000256" key="9">
    <source>
        <dbReference type="ARBA" id="ARBA00023204"/>
    </source>
</evidence>
<proteinExistence type="inferred from homology"/>
<evidence type="ECO:0000259" key="17">
    <source>
        <dbReference type="PROSITE" id="PS51462"/>
    </source>
</evidence>
<accession>A0A5N3S0F2</accession>
<evidence type="ECO:0000256" key="15">
    <source>
        <dbReference type="ARBA" id="ARBA00041979"/>
    </source>
</evidence>
<evidence type="ECO:0000256" key="7">
    <source>
        <dbReference type="ARBA" id="ARBA00022801"/>
    </source>
</evidence>
<feature type="domain" description="Nudix hydrolase" evidence="17">
    <location>
        <begin position="2"/>
        <end position="126"/>
    </location>
</feature>
<dbReference type="PROSITE" id="PS00893">
    <property type="entry name" value="NUDIX_BOX"/>
    <property type="match status" value="1"/>
</dbReference>
<comment type="catalytic activity">
    <reaction evidence="10">
        <text>8-oxo-dGTP + H2O = 8-oxo-dGMP + diphosphate + H(+)</text>
        <dbReference type="Rhea" id="RHEA:31575"/>
        <dbReference type="ChEBI" id="CHEBI:15377"/>
        <dbReference type="ChEBI" id="CHEBI:15378"/>
        <dbReference type="ChEBI" id="CHEBI:33019"/>
        <dbReference type="ChEBI" id="CHEBI:63224"/>
        <dbReference type="ChEBI" id="CHEBI:77896"/>
        <dbReference type="EC" id="3.6.1.55"/>
    </reaction>
</comment>
<dbReference type="GO" id="GO:0046872">
    <property type="term" value="F:metal ion binding"/>
    <property type="evidence" value="ECO:0007669"/>
    <property type="project" value="UniProtKB-KW"/>
</dbReference>
<dbReference type="EMBL" id="VXDD01000005">
    <property type="protein sequence ID" value="KAB0300057.1"/>
    <property type="molecule type" value="Genomic_DNA"/>
</dbReference>
<keyword evidence="7" id="KW-0378">Hydrolase</keyword>
<comment type="similarity">
    <text evidence="2">Belongs to the Nudix hydrolase family.</text>
</comment>
<reference evidence="18 19" key="1">
    <citation type="submission" date="2019-09" db="EMBL/GenBank/DDBJ databases">
        <title>Vibrio Fortis S7-72.</title>
        <authorList>
            <person name="Das S.K."/>
        </authorList>
    </citation>
    <scope>NUCLEOTIDE SEQUENCE [LARGE SCALE GENOMIC DNA]</scope>
    <source>
        <strain evidence="18 19">S7-72</strain>
    </source>
</reference>
<name>A0A5N3S0F2_9VIBR</name>
<sequence length="134" mass="15432">MRTHECVSFIMLDEDKILLERRSKDKDTDPGLITIPGGHIEDGETQVQALMREVKEELDVTPTNYQYLCSLYHPTQELQLIHYFIVAGWDGEIKPYEAEGIEWHALESAAVEIAADDVALKEFNRVRRQLFAEV</sequence>
<evidence type="ECO:0000313" key="19">
    <source>
        <dbReference type="Proteomes" id="UP000326687"/>
    </source>
</evidence>
<dbReference type="Proteomes" id="UP000326687">
    <property type="component" value="Unassembled WGS sequence"/>
</dbReference>
<evidence type="ECO:0000256" key="10">
    <source>
        <dbReference type="ARBA" id="ARBA00035861"/>
    </source>
</evidence>
<comment type="catalytic activity">
    <reaction evidence="11">
        <text>8-oxo-GTP + H2O = 8-oxo-GMP + diphosphate + H(+)</text>
        <dbReference type="Rhea" id="RHEA:67616"/>
        <dbReference type="ChEBI" id="CHEBI:15377"/>
        <dbReference type="ChEBI" id="CHEBI:15378"/>
        <dbReference type="ChEBI" id="CHEBI:33019"/>
        <dbReference type="ChEBI" id="CHEBI:143553"/>
        <dbReference type="ChEBI" id="CHEBI:145694"/>
    </reaction>
</comment>
<dbReference type="GO" id="GO:0006260">
    <property type="term" value="P:DNA replication"/>
    <property type="evidence" value="ECO:0007669"/>
    <property type="project" value="UniProtKB-KW"/>
</dbReference>
<evidence type="ECO:0000256" key="12">
    <source>
        <dbReference type="ARBA" id="ARBA00038905"/>
    </source>
</evidence>
<dbReference type="GO" id="GO:0044715">
    <property type="term" value="F:8-oxo-dGDP phosphatase activity"/>
    <property type="evidence" value="ECO:0007669"/>
    <property type="project" value="TreeGrafter"/>
</dbReference>
<dbReference type="Pfam" id="PF00293">
    <property type="entry name" value="NUDIX"/>
    <property type="match status" value="1"/>
</dbReference>
<evidence type="ECO:0000256" key="5">
    <source>
        <dbReference type="ARBA" id="ARBA00022723"/>
    </source>
</evidence>
<dbReference type="RefSeq" id="WP_150897478.1">
    <property type="nucleotide sequence ID" value="NZ_VXDD01000005.1"/>
</dbReference>
<comment type="caution">
    <text evidence="18">The sequence shown here is derived from an EMBL/GenBank/DDBJ whole genome shotgun (WGS) entry which is preliminary data.</text>
</comment>
<keyword evidence="8" id="KW-0460">Magnesium</keyword>
<evidence type="ECO:0000256" key="2">
    <source>
        <dbReference type="ARBA" id="ARBA00005582"/>
    </source>
</evidence>
<keyword evidence="5" id="KW-0479">Metal-binding</keyword>
<keyword evidence="3" id="KW-0515">Mutator protein</keyword>
<dbReference type="InterPro" id="IPR015797">
    <property type="entry name" value="NUDIX_hydrolase-like_dom_sf"/>
</dbReference>
<evidence type="ECO:0000256" key="14">
    <source>
        <dbReference type="ARBA" id="ARBA00041592"/>
    </source>
</evidence>
<dbReference type="InterPro" id="IPR020084">
    <property type="entry name" value="NUDIX_hydrolase_CS"/>
</dbReference>
<evidence type="ECO:0000256" key="6">
    <source>
        <dbReference type="ARBA" id="ARBA00022763"/>
    </source>
</evidence>
<evidence type="ECO:0000313" key="18">
    <source>
        <dbReference type="EMBL" id="KAB0300057.1"/>
    </source>
</evidence>
<evidence type="ECO:0000256" key="8">
    <source>
        <dbReference type="ARBA" id="ARBA00022842"/>
    </source>
</evidence>
<evidence type="ECO:0000256" key="16">
    <source>
        <dbReference type="ARBA" id="ARBA00042798"/>
    </source>
</evidence>
<dbReference type="AlphaFoldDB" id="A0A5N3S0F2"/>
<dbReference type="InterPro" id="IPR000086">
    <property type="entry name" value="NUDIX_hydrolase_dom"/>
</dbReference>
<dbReference type="InterPro" id="IPR047127">
    <property type="entry name" value="MutT-like"/>
</dbReference>
<evidence type="ECO:0000256" key="3">
    <source>
        <dbReference type="ARBA" id="ARBA00022457"/>
    </source>
</evidence>
<dbReference type="PROSITE" id="PS51462">
    <property type="entry name" value="NUDIX"/>
    <property type="match status" value="1"/>
</dbReference>
<keyword evidence="6" id="KW-0227">DNA damage</keyword>
<dbReference type="GO" id="GO:0008413">
    <property type="term" value="F:8-oxo-7,8-dihydroguanosine triphosphate pyrophosphatase activity"/>
    <property type="evidence" value="ECO:0007669"/>
    <property type="project" value="TreeGrafter"/>
</dbReference>
<dbReference type="EC" id="3.6.1.55" evidence="12"/>
<protein>
    <recommendedName>
        <fullName evidence="13">8-oxo-dGTP diphosphatase</fullName>
        <ecNumber evidence="12">3.6.1.55</ecNumber>
    </recommendedName>
    <alternativeName>
        <fullName evidence="16">7,8-dihydro-8-oxoguanine-triphosphatase</fullName>
    </alternativeName>
    <alternativeName>
        <fullName evidence="15">Mutator protein MutT</fullName>
    </alternativeName>
    <alternativeName>
        <fullName evidence="14">dGTP pyrophosphohydrolase</fullName>
    </alternativeName>
</protein>
<evidence type="ECO:0000256" key="4">
    <source>
        <dbReference type="ARBA" id="ARBA00022705"/>
    </source>
</evidence>
<dbReference type="GO" id="GO:0044716">
    <property type="term" value="F:8-oxo-GDP phosphatase activity"/>
    <property type="evidence" value="ECO:0007669"/>
    <property type="project" value="TreeGrafter"/>
</dbReference>
<evidence type="ECO:0000256" key="1">
    <source>
        <dbReference type="ARBA" id="ARBA00001946"/>
    </source>
</evidence>
<gene>
    <name evidence="18" type="ORF">F2Z80_23345</name>
</gene>
<organism evidence="18 19">
    <name type="scientific">Vibrio fortis</name>
    <dbReference type="NCBI Taxonomy" id="212667"/>
    <lineage>
        <taxon>Bacteria</taxon>
        <taxon>Pseudomonadati</taxon>
        <taxon>Pseudomonadota</taxon>
        <taxon>Gammaproteobacteria</taxon>
        <taxon>Vibrionales</taxon>
        <taxon>Vibrionaceae</taxon>
        <taxon>Vibrio</taxon>
    </lineage>
</organism>
<dbReference type="PANTHER" id="PTHR47707">
    <property type="entry name" value="8-OXO-DGTP DIPHOSPHATASE"/>
    <property type="match status" value="1"/>
</dbReference>
<dbReference type="GO" id="GO:0035539">
    <property type="term" value="F:8-oxo-7,8-dihydrodeoxyguanosine triphosphate pyrophosphatase activity"/>
    <property type="evidence" value="ECO:0007669"/>
    <property type="project" value="UniProtKB-EC"/>
</dbReference>
<dbReference type="Gene3D" id="3.90.79.10">
    <property type="entry name" value="Nucleoside Triphosphate Pyrophosphohydrolase"/>
    <property type="match status" value="1"/>
</dbReference>
<evidence type="ECO:0000256" key="13">
    <source>
        <dbReference type="ARBA" id="ARBA00040794"/>
    </source>
</evidence>
<comment type="cofactor">
    <cofactor evidence="1">
        <name>Mg(2+)</name>
        <dbReference type="ChEBI" id="CHEBI:18420"/>
    </cofactor>
</comment>
<dbReference type="SUPFAM" id="SSF55811">
    <property type="entry name" value="Nudix"/>
    <property type="match status" value="1"/>
</dbReference>
<dbReference type="GO" id="GO:0006281">
    <property type="term" value="P:DNA repair"/>
    <property type="evidence" value="ECO:0007669"/>
    <property type="project" value="UniProtKB-KW"/>
</dbReference>
<keyword evidence="9" id="KW-0234">DNA repair</keyword>
<evidence type="ECO:0000256" key="11">
    <source>
        <dbReference type="ARBA" id="ARBA00036904"/>
    </source>
</evidence>
<dbReference type="PANTHER" id="PTHR47707:SF1">
    <property type="entry name" value="NUDIX HYDROLASE FAMILY PROTEIN"/>
    <property type="match status" value="1"/>
</dbReference>